<gene>
    <name evidence="3" type="ORF">BJ986_001829</name>
</gene>
<dbReference type="PROSITE" id="PS51257">
    <property type="entry name" value="PROKAR_LIPOPROTEIN"/>
    <property type="match status" value="1"/>
</dbReference>
<feature type="signal peptide" evidence="2">
    <location>
        <begin position="1"/>
        <end position="26"/>
    </location>
</feature>
<reference evidence="3 4" key="1">
    <citation type="submission" date="2020-07" db="EMBL/GenBank/DDBJ databases">
        <title>Sequencing the genomes of 1000 actinobacteria strains.</title>
        <authorList>
            <person name="Klenk H.-P."/>
        </authorList>
    </citation>
    <scope>NUCLEOTIDE SEQUENCE [LARGE SCALE GENOMIC DNA]</scope>
    <source>
        <strain evidence="3 4">DSM 23987</strain>
    </source>
</reference>
<evidence type="ECO:0000256" key="1">
    <source>
        <dbReference type="SAM" id="MobiDB-lite"/>
    </source>
</evidence>
<keyword evidence="4" id="KW-1185">Reference proteome</keyword>
<dbReference type="AlphaFoldDB" id="A0A852WQ24"/>
<feature type="compositionally biased region" description="Low complexity" evidence="1">
    <location>
        <begin position="44"/>
        <end position="69"/>
    </location>
</feature>
<protein>
    <recommendedName>
        <fullName evidence="5">Lipoprotein</fullName>
    </recommendedName>
</protein>
<comment type="caution">
    <text evidence="3">The sequence shown here is derived from an EMBL/GenBank/DDBJ whole genome shotgun (WGS) entry which is preliminary data.</text>
</comment>
<evidence type="ECO:0000256" key="2">
    <source>
        <dbReference type="SAM" id="SignalP"/>
    </source>
</evidence>
<dbReference type="Proteomes" id="UP000573599">
    <property type="component" value="Unassembled WGS sequence"/>
</dbReference>
<evidence type="ECO:0008006" key="5">
    <source>
        <dbReference type="Google" id="ProtNLM"/>
    </source>
</evidence>
<proteinExistence type="predicted"/>
<evidence type="ECO:0000313" key="4">
    <source>
        <dbReference type="Proteomes" id="UP000573599"/>
    </source>
</evidence>
<feature type="region of interest" description="Disordered" evidence="1">
    <location>
        <begin position="33"/>
        <end position="85"/>
    </location>
</feature>
<dbReference type="RefSeq" id="WP_202881219.1">
    <property type="nucleotide sequence ID" value="NZ_JACCAB010000001.1"/>
</dbReference>
<accession>A0A852WQ24</accession>
<organism evidence="3 4">
    <name type="scientific">Pedococcus badiiscoriae</name>
    <dbReference type="NCBI Taxonomy" id="642776"/>
    <lineage>
        <taxon>Bacteria</taxon>
        <taxon>Bacillati</taxon>
        <taxon>Actinomycetota</taxon>
        <taxon>Actinomycetes</taxon>
        <taxon>Micrococcales</taxon>
        <taxon>Intrasporangiaceae</taxon>
        <taxon>Pedococcus</taxon>
    </lineage>
</organism>
<feature type="chain" id="PRO_5038350835" description="Lipoprotein" evidence="2">
    <location>
        <begin position="27"/>
        <end position="229"/>
    </location>
</feature>
<evidence type="ECO:0000313" key="3">
    <source>
        <dbReference type="EMBL" id="NYG07342.1"/>
    </source>
</evidence>
<sequence>MKHHRPTARVLASRTMTILGGSLAVALVSACGSSGGTNAPTSPPTGAVTSTSASSGTSSASGGSASATSHPTESNPPGDIPDNQAYVPFAPAGSTVTVKVPEGWGRTTTAGATVFSDKLNSIRISVTKSSTAPTVASVRSHDLPMLQATVPNYAPGKVTTVTRRAGTAILATYQGDSAPNPVTGKVVRDAFERYTFQHGQTRVDLTLAGPTNADNVDPWRIVSDSLAWH</sequence>
<dbReference type="EMBL" id="JACCAB010000001">
    <property type="protein sequence ID" value="NYG07342.1"/>
    <property type="molecule type" value="Genomic_DNA"/>
</dbReference>
<keyword evidence="2" id="KW-0732">Signal</keyword>
<name>A0A852WQ24_9MICO</name>